<evidence type="ECO:0000313" key="3">
    <source>
        <dbReference type="Proteomes" id="UP001457282"/>
    </source>
</evidence>
<reference evidence="2 3" key="1">
    <citation type="journal article" date="2023" name="G3 (Bethesda)">
        <title>A chromosome-length genome assembly and annotation of blackberry (Rubus argutus, cv. 'Hillquist').</title>
        <authorList>
            <person name="Bruna T."/>
            <person name="Aryal R."/>
            <person name="Dudchenko O."/>
            <person name="Sargent D.J."/>
            <person name="Mead D."/>
            <person name="Buti M."/>
            <person name="Cavallini A."/>
            <person name="Hytonen T."/>
            <person name="Andres J."/>
            <person name="Pham M."/>
            <person name="Weisz D."/>
            <person name="Mascagni F."/>
            <person name="Usai G."/>
            <person name="Natali L."/>
            <person name="Bassil N."/>
            <person name="Fernandez G.E."/>
            <person name="Lomsadze A."/>
            <person name="Armour M."/>
            <person name="Olukolu B."/>
            <person name="Poorten T."/>
            <person name="Britton C."/>
            <person name="Davik J."/>
            <person name="Ashrafi H."/>
            <person name="Aiden E.L."/>
            <person name="Borodovsky M."/>
            <person name="Worthington M."/>
        </authorList>
    </citation>
    <scope>NUCLEOTIDE SEQUENCE [LARGE SCALE GENOMIC DNA]</scope>
    <source>
        <strain evidence="2">PI 553951</strain>
    </source>
</reference>
<comment type="caution">
    <text evidence="2">The sequence shown here is derived from an EMBL/GenBank/DDBJ whole genome shotgun (WGS) entry which is preliminary data.</text>
</comment>
<dbReference type="AlphaFoldDB" id="A0AAW1WA34"/>
<dbReference type="EMBL" id="JBEDUW010000006">
    <property type="protein sequence ID" value="KAK9921473.1"/>
    <property type="molecule type" value="Genomic_DNA"/>
</dbReference>
<name>A0AAW1WA34_RUBAR</name>
<gene>
    <name evidence="2" type="ORF">M0R45_029982</name>
</gene>
<organism evidence="2 3">
    <name type="scientific">Rubus argutus</name>
    <name type="common">Southern blackberry</name>
    <dbReference type="NCBI Taxonomy" id="59490"/>
    <lineage>
        <taxon>Eukaryota</taxon>
        <taxon>Viridiplantae</taxon>
        <taxon>Streptophyta</taxon>
        <taxon>Embryophyta</taxon>
        <taxon>Tracheophyta</taxon>
        <taxon>Spermatophyta</taxon>
        <taxon>Magnoliopsida</taxon>
        <taxon>eudicotyledons</taxon>
        <taxon>Gunneridae</taxon>
        <taxon>Pentapetalae</taxon>
        <taxon>rosids</taxon>
        <taxon>fabids</taxon>
        <taxon>Rosales</taxon>
        <taxon>Rosaceae</taxon>
        <taxon>Rosoideae</taxon>
        <taxon>Rosoideae incertae sedis</taxon>
        <taxon>Rubus</taxon>
    </lineage>
</organism>
<accession>A0AAW1WA34</accession>
<protein>
    <submittedName>
        <fullName evidence="2">Uncharacterized protein</fullName>
    </submittedName>
</protein>
<proteinExistence type="predicted"/>
<dbReference type="Proteomes" id="UP001457282">
    <property type="component" value="Unassembled WGS sequence"/>
</dbReference>
<evidence type="ECO:0000256" key="1">
    <source>
        <dbReference type="SAM" id="MobiDB-lite"/>
    </source>
</evidence>
<evidence type="ECO:0000313" key="2">
    <source>
        <dbReference type="EMBL" id="KAK9921473.1"/>
    </source>
</evidence>
<keyword evidence="3" id="KW-1185">Reference proteome</keyword>
<sequence length="464" mass="52932">MGMRLGLGLASAIARDLKKQRHWNMKKISRSSCSAAVMEEKKKGGTGWDEDGKSLYLFFAEQSVREHVDGHFVSRMRYPIRSIKLSYLLSPSLSTQTDDYPKLIEAVPTLSCSDRPRMWGFARGVDFIFTETGAVGPKFTRTYRKSPYQDGSDEIRSFETQGQGQEKDHHRNPKLKNSPKFKMLKKGEKEFLFLDALPEGKVYCLCPYRYLKQSEVFQVLDTTRKGKGSKKWLPLEAPPAARPCFTGVTAGSKFLLWYSHLEGVYCFDVTQPEKGWLPTSPSLGSCIPFLNCIYPLVVEHEHHGNFLMFTFDPQAHDTVQVFLMSQKCDTLQALNQPLVLPELPWNIDDSGSPLQYQFVHLGPQTMCLVLHQFFHPVYDLPEHLSDAYQSAFSGHLSAAELEKFAFRGRNKGDVLLITFEYEIINLDIQYRLLTTRHLEYTSKRANRRITSRTKMAMLAGAAVL</sequence>
<feature type="region of interest" description="Disordered" evidence="1">
    <location>
        <begin position="159"/>
        <end position="178"/>
    </location>
</feature>